<gene>
    <name evidence="2" type="ORF">PG994_000091</name>
</gene>
<name>A0ABR1X5B6_9PEZI</name>
<evidence type="ECO:0008006" key="4">
    <source>
        <dbReference type="Google" id="ProtNLM"/>
    </source>
</evidence>
<feature type="chain" id="PRO_5046111355" description="HTH lacI-type domain-containing protein" evidence="1">
    <location>
        <begin position="16"/>
        <end position="60"/>
    </location>
</feature>
<feature type="signal peptide" evidence="1">
    <location>
        <begin position="1"/>
        <end position="15"/>
    </location>
</feature>
<organism evidence="2 3">
    <name type="scientific">Apiospora phragmitis</name>
    <dbReference type="NCBI Taxonomy" id="2905665"/>
    <lineage>
        <taxon>Eukaryota</taxon>
        <taxon>Fungi</taxon>
        <taxon>Dikarya</taxon>
        <taxon>Ascomycota</taxon>
        <taxon>Pezizomycotina</taxon>
        <taxon>Sordariomycetes</taxon>
        <taxon>Xylariomycetidae</taxon>
        <taxon>Amphisphaeriales</taxon>
        <taxon>Apiosporaceae</taxon>
        <taxon>Apiospora</taxon>
    </lineage>
</organism>
<keyword evidence="1" id="KW-0732">Signal</keyword>
<proteinExistence type="predicted"/>
<evidence type="ECO:0000313" key="2">
    <source>
        <dbReference type="EMBL" id="KAK8090586.1"/>
    </source>
</evidence>
<dbReference type="EMBL" id="JAQQWL010000001">
    <property type="protein sequence ID" value="KAK8090586.1"/>
    <property type="molecule type" value="Genomic_DNA"/>
</dbReference>
<evidence type="ECO:0000256" key="1">
    <source>
        <dbReference type="SAM" id="SignalP"/>
    </source>
</evidence>
<dbReference type="GeneID" id="92084563"/>
<evidence type="ECO:0000313" key="3">
    <source>
        <dbReference type="Proteomes" id="UP001480595"/>
    </source>
</evidence>
<dbReference type="RefSeq" id="XP_066722132.1">
    <property type="nucleotide sequence ID" value="XM_066851500.1"/>
</dbReference>
<reference evidence="2 3" key="1">
    <citation type="submission" date="2023-01" db="EMBL/GenBank/DDBJ databases">
        <title>Analysis of 21 Apiospora genomes using comparative genomics revels a genus with tremendous synthesis potential of carbohydrate active enzymes and secondary metabolites.</title>
        <authorList>
            <person name="Sorensen T."/>
        </authorList>
    </citation>
    <scope>NUCLEOTIDE SEQUENCE [LARGE SCALE GENOMIC DNA]</scope>
    <source>
        <strain evidence="2 3">CBS 135458</strain>
    </source>
</reference>
<sequence length="60" mass="6433">MWSFALLARIPTTRALCSSYGHHKSPNVQQLAACAKVSAVTIVSKYRALLSSESRGAAAR</sequence>
<protein>
    <recommendedName>
        <fullName evidence="4">HTH lacI-type domain-containing protein</fullName>
    </recommendedName>
</protein>
<dbReference type="Proteomes" id="UP001480595">
    <property type="component" value="Unassembled WGS sequence"/>
</dbReference>
<comment type="caution">
    <text evidence="2">The sequence shown here is derived from an EMBL/GenBank/DDBJ whole genome shotgun (WGS) entry which is preliminary data.</text>
</comment>
<accession>A0ABR1X5B6</accession>
<keyword evidence="3" id="KW-1185">Reference proteome</keyword>